<evidence type="ECO:0000256" key="1">
    <source>
        <dbReference type="SAM" id="MobiDB-lite"/>
    </source>
</evidence>
<accession>A0AAD7CKG5</accession>
<keyword evidence="4" id="KW-1185">Reference proteome</keyword>
<name>A0AAD7CKG5_9AGAR</name>
<feature type="transmembrane region" description="Helical" evidence="2">
    <location>
        <begin position="23"/>
        <end position="40"/>
    </location>
</feature>
<keyword evidence="2" id="KW-1133">Transmembrane helix</keyword>
<feature type="transmembrane region" description="Helical" evidence="2">
    <location>
        <begin position="123"/>
        <end position="142"/>
    </location>
</feature>
<dbReference type="Proteomes" id="UP001221142">
    <property type="component" value="Unassembled WGS sequence"/>
</dbReference>
<gene>
    <name evidence="3" type="ORF">FB45DRAFT_1049998</name>
</gene>
<feature type="transmembrane region" description="Helical" evidence="2">
    <location>
        <begin position="162"/>
        <end position="182"/>
    </location>
</feature>
<evidence type="ECO:0000313" key="4">
    <source>
        <dbReference type="Proteomes" id="UP001221142"/>
    </source>
</evidence>
<sequence>MSSSSSWSYNATAVEELGKSQDFINIFMMGCLTIQMWRYFEFHEADPRTTKAFVIVLFLASALQCATDFELLYRAFIIHYGRITAWDHFSWTFGYEPAWTAIIAAMSQAFFLQRCYTVTRSIWVAIAGGLGILLSLAAGIAVTTSLSQRPYYTETSVAVVQATIWLIATAVTDVGISIILATHLRKMNTGFKQIVRLTFETAALTSLVAFIDLLLYITMGKQNTIHLALQMIVGNTQIRITDHVEIPMKSMVQSERGEEEDTDAGSAKIARMV</sequence>
<feature type="transmembrane region" description="Helical" evidence="2">
    <location>
        <begin position="194"/>
        <end position="217"/>
    </location>
</feature>
<reference evidence="3" key="1">
    <citation type="submission" date="2023-03" db="EMBL/GenBank/DDBJ databases">
        <title>Massive genome expansion in bonnet fungi (Mycena s.s.) driven by repeated elements and novel gene families across ecological guilds.</title>
        <authorList>
            <consortium name="Lawrence Berkeley National Laboratory"/>
            <person name="Harder C.B."/>
            <person name="Miyauchi S."/>
            <person name="Viragh M."/>
            <person name="Kuo A."/>
            <person name="Thoen E."/>
            <person name="Andreopoulos B."/>
            <person name="Lu D."/>
            <person name="Skrede I."/>
            <person name="Drula E."/>
            <person name="Henrissat B."/>
            <person name="Morin E."/>
            <person name="Kohler A."/>
            <person name="Barry K."/>
            <person name="LaButti K."/>
            <person name="Morin E."/>
            <person name="Salamov A."/>
            <person name="Lipzen A."/>
            <person name="Mereny Z."/>
            <person name="Hegedus B."/>
            <person name="Baldrian P."/>
            <person name="Stursova M."/>
            <person name="Weitz H."/>
            <person name="Taylor A."/>
            <person name="Grigoriev I.V."/>
            <person name="Nagy L.G."/>
            <person name="Martin F."/>
            <person name="Kauserud H."/>
        </authorList>
    </citation>
    <scope>NUCLEOTIDE SEQUENCE</scope>
    <source>
        <strain evidence="3">9284</strain>
    </source>
</reference>
<feature type="transmembrane region" description="Helical" evidence="2">
    <location>
        <begin position="93"/>
        <end position="111"/>
    </location>
</feature>
<keyword evidence="2" id="KW-0812">Transmembrane</keyword>
<dbReference type="AlphaFoldDB" id="A0AAD7CKG5"/>
<dbReference type="PANTHER" id="PTHR40465">
    <property type="entry name" value="CHROMOSOME 1, WHOLE GENOME SHOTGUN SEQUENCE"/>
    <property type="match status" value="1"/>
</dbReference>
<proteinExistence type="predicted"/>
<protein>
    <submittedName>
        <fullName evidence="3">Uncharacterized protein</fullName>
    </submittedName>
</protein>
<feature type="transmembrane region" description="Helical" evidence="2">
    <location>
        <begin position="52"/>
        <end position="73"/>
    </location>
</feature>
<comment type="caution">
    <text evidence="3">The sequence shown here is derived from an EMBL/GenBank/DDBJ whole genome shotgun (WGS) entry which is preliminary data.</text>
</comment>
<dbReference type="EMBL" id="JARKIF010000001">
    <property type="protein sequence ID" value="KAJ7649837.1"/>
    <property type="molecule type" value="Genomic_DNA"/>
</dbReference>
<evidence type="ECO:0000256" key="2">
    <source>
        <dbReference type="SAM" id="Phobius"/>
    </source>
</evidence>
<organism evidence="3 4">
    <name type="scientific">Roridomyces roridus</name>
    <dbReference type="NCBI Taxonomy" id="1738132"/>
    <lineage>
        <taxon>Eukaryota</taxon>
        <taxon>Fungi</taxon>
        <taxon>Dikarya</taxon>
        <taxon>Basidiomycota</taxon>
        <taxon>Agaricomycotina</taxon>
        <taxon>Agaricomycetes</taxon>
        <taxon>Agaricomycetidae</taxon>
        <taxon>Agaricales</taxon>
        <taxon>Marasmiineae</taxon>
        <taxon>Mycenaceae</taxon>
        <taxon>Roridomyces</taxon>
    </lineage>
</organism>
<feature type="region of interest" description="Disordered" evidence="1">
    <location>
        <begin position="251"/>
        <end position="273"/>
    </location>
</feature>
<dbReference type="PANTHER" id="PTHR40465:SF1">
    <property type="entry name" value="DUF6534 DOMAIN-CONTAINING PROTEIN"/>
    <property type="match status" value="1"/>
</dbReference>
<keyword evidence="2" id="KW-0472">Membrane</keyword>
<evidence type="ECO:0000313" key="3">
    <source>
        <dbReference type="EMBL" id="KAJ7649837.1"/>
    </source>
</evidence>